<evidence type="ECO:0000313" key="4">
    <source>
        <dbReference type="Proteomes" id="UP000597761"/>
    </source>
</evidence>
<feature type="transmembrane region" description="Helical" evidence="1">
    <location>
        <begin position="88"/>
        <end position="109"/>
    </location>
</feature>
<feature type="transmembrane region" description="Helical" evidence="1">
    <location>
        <begin position="121"/>
        <end position="141"/>
    </location>
</feature>
<keyword evidence="1" id="KW-1133">Transmembrane helix</keyword>
<dbReference type="EMBL" id="BMJI01000001">
    <property type="protein sequence ID" value="GGC78278.1"/>
    <property type="molecule type" value="Genomic_DNA"/>
</dbReference>
<feature type="transmembrane region" description="Helical" evidence="1">
    <location>
        <begin position="12"/>
        <end position="33"/>
    </location>
</feature>
<protein>
    <recommendedName>
        <fullName evidence="2">DUF2231 domain-containing protein</fullName>
    </recommendedName>
</protein>
<organism evidence="3 4">
    <name type="scientific">Tersicoccus solisilvae</name>
    <dbReference type="NCBI Taxonomy" id="1882339"/>
    <lineage>
        <taxon>Bacteria</taxon>
        <taxon>Bacillati</taxon>
        <taxon>Actinomycetota</taxon>
        <taxon>Actinomycetes</taxon>
        <taxon>Micrococcales</taxon>
        <taxon>Micrococcaceae</taxon>
        <taxon>Tersicoccus</taxon>
    </lineage>
</organism>
<keyword evidence="1" id="KW-0812">Transmembrane</keyword>
<feature type="transmembrane region" description="Helical" evidence="1">
    <location>
        <begin position="45"/>
        <end position="63"/>
    </location>
</feature>
<evidence type="ECO:0000259" key="2">
    <source>
        <dbReference type="Pfam" id="PF09990"/>
    </source>
</evidence>
<sequence length="161" mass="17338">MLEFVGLPTHILLLHAVVVLSPLAAVGGILYAVVPRWRRATELTVAVLGIVSAGFAVLTASAGERLEEALPAEPLIRAHAEQGDLLKAVAVVFAGLLVLLVLATGPWLTRRLPRLDRVRTLLWLRVVLQVLTVLAGVFLVYQTVVTGHSGAAATWSDWRKD</sequence>
<dbReference type="Pfam" id="PF09990">
    <property type="entry name" value="DUF2231"/>
    <property type="match status" value="1"/>
</dbReference>
<dbReference type="Proteomes" id="UP000597761">
    <property type="component" value="Unassembled WGS sequence"/>
</dbReference>
<evidence type="ECO:0000256" key="1">
    <source>
        <dbReference type="SAM" id="Phobius"/>
    </source>
</evidence>
<proteinExistence type="predicted"/>
<feature type="domain" description="DUF2231" evidence="2">
    <location>
        <begin position="6"/>
        <end position="156"/>
    </location>
</feature>
<dbReference type="InterPro" id="IPR019251">
    <property type="entry name" value="DUF2231_TM"/>
</dbReference>
<comment type="caution">
    <text evidence="3">The sequence shown here is derived from an EMBL/GenBank/DDBJ whole genome shotgun (WGS) entry which is preliminary data.</text>
</comment>
<name>A0ABQ1NJ16_9MICC</name>
<accession>A0ABQ1NJ16</accession>
<keyword evidence="1" id="KW-0472">Membrane</keyword>
<keyword evidence="4" id="KW-1185">Reference proteome</keyword>
<reference evidence="4" key="1">
    <citation type="journal article" date="2019" name="Int. J. Syst. Evol. Microbiol.">
        <title>The Global Catalogue of Microorganisms (GCM) 10K type strain sequencing project: providing services to taxonomists for standard genome sequencing and annotation.</title>
        <authorList>
            <consortium name="The Broad Institute Genomics Platform"/>
            <consortium name="The Broad Institute Genome Sequencing Center for Infectious Disease"/>
            <person name="Wu L."/>
            <person name="Ma J."/>
        </authorList>
    </citation>
    <scope>NUCLEOTIDE SEQUENCE [LARGE SCALE GENOMIC DNA]</scope>
    <source>
        <strain evidence="4">CGMCC 1.15480</strain>
    </source>
</reference>
<dbReference type="RefSeq" id="WP_188664719.1">
    <property type="nucleotide sequence ID" value="NZ_BMJI01000001.1"/>
</dbReference>
<evidence type="ECO:0000313" key="3">
    <source>
        <dbReference type="EMBL" id="GGC78278.1"/>
    </source>
</evidence>
<gene>
    <name evidence="3" type="ORF">GCM10011512_01040</name>
</gene>